<evidence type="ECO:0000313" key="4">
    <source>
        <dbReference type="EMBL" id="MBB6474795.1"/>
    </source>
</evidence>
<gene>
    <name evidence="4" type="ORF">BJ992_004226</name>
</gene>
<dbReference type="InterPro" id="IPR009057">
    <property type="entry name" value="Homeodomain-like_sf"/>
</dbReference>
<evidence type="ECO:0000313" key="5">
    <source>
        <dbReference type="Proteomes" id="UP000555564"/>
    </source>
</evidence>
<dbReference type="GO" id="GO:0000976">
    <property type="term" value="F:transcription cis-regulatory region binding"/>
    <property type="evidence" value="ECO:0007669"/>
    <property type="project" value="TreeGrafter"/>
</dbReference>
<evidence type="ECO:0000259" key="3">
    <source>
        <dbReference type="PROSITE" id="PS50977"/>
    </source>
</evidence>
<dbReference type="SUPFAM" id="SSF46689">
    <property type="entry name" value="Homeodomain-like"/>
    <property type="match status" value="1"/>
</dbReference>
<proteinExistence type="predicted"/>
<keyword evidence="1 2" id="KW-0238">DNA-binding</keyword>
<dbReference type="InterPro" id="IPR036271">
    <property type="entry name" value="Tet_transcr_reg_TetR-rel_C_sf"/>
</dbReference>
<evidence type="ECO:0000256" key="1">
    <source>
        <dbReference type="ARBA" id="ARBA00023125"/>
    </source>
</evidence>
<dbReference type="RefSeq" id="WP_184983613.1">
    <property type="nucleotide sequence ID" value="NZ_BAAALO010000132.1"/>
</dbReference>
<protein>
    <submittedName>
        <fullName evidence="4">AcrR family transcriptional regulator</fullName>
    </submittedName>
</protein>
<dbReference type="GO" id="GO:0003700">
    <property type="term" value="F:DNA-binding transcription factor activity"/>
    <property type="evidence" value="ECO:0007669"/>
    <property type="project" value="TreeGrafter"/>
</dbReference>
<dbReference type="PROSITE" id="PS50977">
    <property type="entry name" value="HTH_TETR_2"/>
    <property type="match status" value="1"/>
</dbReference>
<feature type="domain" description="HTH tetR-type" evidence="3">
    <location>
        <begin position="22"/>
        <end position="82"/>
    </location>
</feature>
<dbReference type="PANTHER" id="PTHR30055:SF226">
    <property type="entry name" value="HTH-TYPE TRANSCRIPTIONAL REGULATOR PKSA"/>
    <property type="match status" value="1"/>
</dbReference>
<dbReference type="InterPro" id="IPR050109">
    <property type="entry name" value="HTH-type_TetR-like_transc_reg"/>
</dbReference>
<dbReference type="InterPro" id="IPR001647">
    <property type="entry name" value="HTH_TetR"/>
</dbReference>
<organism evidence="4 5">
    <name type="scientific">Sphaerisporangium rubeum</name>
    <dbReference type="NCBI Taxonomy" id="321317"/>
    <lineage>
        <taxon>Bacteria</taxon>
        <taxon>Bacillati</taxon>
        <taxon>Actinomycetota</taxon>
        <taxon>Actinomycetes</taxon>
        <taxon>Streptosporangiales</taxon>
        <taxon>Streptosporangiaceae</taxon>
        <taxon>Sphaerisporangium</taxon>
    </lineage>
</organism>
<dbReference type="AlphaFoldDB" id="A0A7X0IGG4"/>
<comment type="caution">
    <text evidence="4">The sequence shown here is derived from an EMBL/GenBank/DDBJ whole genome shotgun (WGS) entry which is preliminary data.</text>
</comment>
<dbReference type="SUPFAM" id="SSF48498">
    <property type="entry name" value="Tetracyclin repressor-like, C-terminal domain"/>
    <property type="match status" value="1"/>
</dbReference>
<accession>A0A7X0IGG4</accession>
<sequence>MTSADQPGPGTRAGRPLTITEQARRSQLIAATIELIAEHGYAGCSLQRIADAAGITKAAVIYHFDSKNAVLRAAYETVIESLTTRVEADITAASSAAGAVDAYLTSLIGHMADHPRHVRVLVEALGAAEAIGIEDGRHSAARWRPLAALIDAAVAAGEYHSEVDSRTLAIILSGAIDAVVAETLTDPTFDLTAAGTTLLTTLHRAADRSGSDGDSIP</sequence>
<keyword evidence="5" id="KW-1185">Reference proteome</keyword>
<dbReference type="Pfam" id="PF00440">
    <property type="entry name" value="TetR_N"/>
    <property type="match status" value="1"/>
</dbReference>
<dbReference type="Proteomes" id="UP000555564">
    <property type="component" value="Unassembled WGS sequence"/>
</dbReference>
<dbReference type="Gene3D" id="1.10.357.10">
    <property type="entry name" value="Tetracycline Repressor, domain 2"/>
    <property type="match status" value="1"/>
</dbReference>
<dbReference type="PRINTS" id="PR00455">
    <property type="entry name" value="HTHTETR"/>
</dbReference>
<dbReference type="EMBL" id="JACHIU010000001">
    <property type="protein sequence ID" value="MBB6474795.1"/>
    <property type="molecule type" value="Genomic_DNA"/>
</dbReference>
<dbReference type="PANTHER" id="PTHR30055">
    <property type="entry name" value="HTH-TYPE TRANSCRIPTIONAL REGULATOR RUTR"/>
    <property type="match status" value="1"/>
</dbReference>
<name>A0A7X0IGG4_9ACTN</name>
<feature type="DNA-binding region" description="H-T-H motif" evidence="2">
    <location>
        <begin position="45"/>
        <end position="64"/>
    </location>
</feature>
<reference evidence="4 5" key="1">
    <citation type="submission" date="2020-08" db="EMBL/GenBank/DDBJ databases">
        <title>Sequencing the genomes of 1000 actinobacteria strains.</title>
        <authorList>
            <person name="Klenk H.-P."/>
        </authorList>
    </citation>
    <scope>NUCLEOTIDE SEQUENCE [LARGE SCALE GENOMIC DNA]</scope>
    <source>
        <strain evidence="4 5">DSM 44936</strain>
    </source>
</reference>
<evidence type="ECO:0000256" key="2">
    <source>
        <dbReference type="PROSITE-ProRule" id="PRU00335"/>
    </source>
</evidence>